<dbReference type="Pfam" id="PF04205">
    <property type="entry name" value="FMN_bind"/>
    <property type="match status" value="1"/>
</dbReference>
<reference evidence="2" key="1">
    <citation type="journal article" date="2015" name="Nature">
        <title>Complex archaea that bridge the gap between prokaryotes and eukaryotes.</title>
        <authorList>
            <person name="Spang A."/>
            <person name="Saw J.H."/>
            <person name="Jorgensen S.L."/>
            <person name="Zaremba-Niedzwiedzka K."/>
            <person name="Martijn J."/>
            <person name="Lind A.E."/>
            <person name="van Eijk R."/>
            <person name="Schleper C."/>
            <person name="Guy L."/>
            <person name="Ettema T.J."/>
        </authorList>
    </citation>
    <scope>NUCLEOTIDE SEQUENCE</scope>
</reference>
<proteinExistence type="predicted"/>
<organism evidence="2">
    <name type="scientific">marine sediment metagenome</name>
    <dbReference type="NCBI Taxonomy" id="412755"/>
    <lineage>
        <taxon>unclassified sequences</taxon>
        <taxon>metagenomes</taxon>
        <taxon>ecological metagenomes</taxon>
    </lineage>
</organism>
<dbReference type="GO" id="GO:0010181">
    <property type="term" value="F:FMN binding"/>
    <property type="evidence" value="ECO:0007669"/>
    <property type="project" value="InterPro"/>
</dbReference>
<name>A0A0F9R6I8_9ZZZZ</name>
<evidence type="ECO:0000313" key="2">
    <source>
        <dbReference type="EMBL" id="KKN50349.1"/>
    </source>
</evidence>
<dbReference type="GO" id="GO:0016020">
    <property type="term" value="C:membrane"/>
    <property type="evidence" value="ECO:0007669"/>
    <property type="project" value="InterPro"/>
</dbReference>
<protein>
    <recommendedName>
        <fullName evidence="1">FMN-binding domain-containing protein</fullName>
    </recommendedName>
</protein>
<evidence type="ECO:0000259" key="1">
    <source>
        <dbReference type="SMART" id="SM00900"/>
    </source>
</evidence>
<gene>
    <name evidence="2" type="ORF">LCGC14_0633640</name>
</gene>
<comment type="caution">
    <text evidence="2">The sequence shown here is derived from an EMBL/GenBank/DDBJ whole genome shotgun (WGS) entry which is preliminary data.</text>
</comment>
<sequence length="176" mass="19612">MSYPLGRAHLLLVLILLSVPMPLLADEVYKEPQVFLRESFAGDIPEPAALWIVGEKKAVAADVLGHPPAALRERYWKQGSRVAWILEEVGKARPITVGILVDNNVIRKLDVLVYRETRGWEVRYPVFTNQFKGAELEGGKTLNQPVDGITGATLSVYALKKLARLALYYSQLVNDS</sequence>
<feature type="domain" description="FMN-binding" evidence="1">
    <location>
        <begin position="90"/>
        <end position="170"/>
    </location>
</feature>
<dbReference type="InterPro" id="IPR007329">
    <property type="entry name" value="FMN-bd"/>
</dbReference>
<dbReference type="SMART" id="SM00900">
    <property type="entry name" value="FMN_bind"/>
    <property type="match status" value="1"/>
</dbReference>
<dbReference type="EMBL" id="LAZR01001119">
    <property type="protein sequence ID" value="KKN50349.1"/>
    <property type="molecule type" value="Genomic_DNA"/>
</dbReference>
<dbReference type="AlphaFoldDB" id="A0A0F9R6I8"/>
<accession>A0A0F9R6I8</accession>